<proteinExistence type="predicted"/>
<organism evidence="1 2">
    <name type="scientific">Ogataea philodendri</name>
    <dbReference type="NCBI Taxonomy" id="1378263"/>
    <lineage>
        <taxon>Eukaryota</taxon>
        <taxon>Fungi</taxon>
        <taxon>Dikarya</taxon>
        <taxon>Ascomycota</taxon>
        <taxon>Saccharomycotina</taxon>
        <taxon>Pichiomycetes</taxon>
        <taxon>Pichiales</taxon>
        <taxon>Pichiaceae</taxon>
        <taxon>Ogataea</taxon>
    </lineage>
</organism>
<dbReference type="RefSeq" id="XP_046062274.1">
    <property type="nucleotide sequence ID" value="XM_046204055.1"/>
</dbReference>
<protein>
    <submittedName>
        <fullName evidence="1">Uncharacterized protein</fullName>
    </submittedName>
</protein>
<dbReference type="Proteomes" id="UP000769157">
    <property type="component" value="Unassembled WGS sequence"/>
</dbReference>
<comment type="caution">
    <text evidence="1">The sequence shown here is derived from an EMBL/GenBank/DDBJ whole genome shotgun (WGS) entry which is preliminary data.</text>
</comment>
<name>A0A9P8P8X0_9ASCO</name>
<keyword evidence="2" id="KW-1185">Reference proteome</keyword>
<sequence length="197" mass="21349">MASILSCGVTSNDGFQTSIPTGAILIFCIWTPLLPWTNAPSGPTTPPMICVSSFFGRCSITISSPVDRVKSIVVVGAAPINLIDGYSDAISDSWNVPILLARSPFLTMRSAPTMMNLIGAALGNDRLALFLARESTKNDTMLSVMRLNGIFSYCSSYAVSREPWLYGRVSHAYTWAIFVALCWASWCNALMIPRAVP</sequence>
<dbReference type="EMBL" id="JAEUBE010000183">
    <property type="protein sequence ID" value="KAH3667462.1"/>
    <property type="molecule type" value="Genomic_DNA"/>
</dbReference>
<reference evidence="1" key="2">
    <citation type="submission" date="2021-01" db="EMBL/GenBank/DDBJ databases">
        <authorList>
            <person name="Schikora-Tamarit M.A."/>
        </authorList>
    </citation>
    <scope>NUCLEOTIDE SEQUENCE</scope>
    <source>
        <strain evidence="1">CBS6075</strain>
    </source>
</reference>
<accession>A0A9P8P8X0</accession>
<reference evidence="1" key="1">
    <citation type="journal article" date="2021" name="Open Biol.">
        <title>Shared evolutionary footprints suggest mitochondrial oxidative damage underlies multiple complex I losses in fungi.</title>
        <authorList>
            <person name="Schikora-Tamarit M.A."/>
            <person name="Marcet-Houben M."/>
            <person name="Nosek J."/>
            <person name="Gabaldon T."/>
        </authorList>
    </citation>
    <scope>NUCLEOTIDE SEQUENCE</scope>
    <source>
        <strain evidence="1">CBS6075</strain>
    </source>
</reference>
<dbReference type="GeneID" id="70235078"/>
<evidence type="ECO:0000313" key="1">
    <source>
        <dbReference type="EMBL" id="KAH3667462.1"/>
    </source>
</evidence>
<evidence type="ECO:0000313" key="2">
    <source>
        <dbReference type="Proteomes" id="UP000769157"/>
    </source>
</evidence>
<dbReference type="AlphaFoldDB" id="A0A9P8P8X0"/>
<gene>
    <name evidence="1" type="ORF">OGAPHI_003111</name>
</gene>